<dbReference type="AlphaFoldDB" id="J3NUF9"/>
<reference evidence="3" key="5">
    <citation type="submission" date="2018-04" db="UniProtKB">
        <authorList>
            <consortium name="EnsemblFungi"/>
        </authorList>
    </citation>
    <scope>IDENTIFICATION</scope>
    <source>
        <strain evidence="3">R3-111a-1</strain>
    </source>
</reference>
<protein>
    <submittedName>
        <fullName evidence="2 3">Uncharacterized protein</fullName>
    </submittedName>
</protein>
<evidence type="ECO:0000313" key="3">
    <source>
        <dbReference type="EnsemblFungi" id="EJT79832"/>
    </source>
</evidence>
<dbReference type="EnsemblFungi" id="EJT79832">
    <property type="protein sequence ID" value="EJT79832"/>
    <property type="gene ID" value="GGTG_04915"/>
</dbReference>
<sequence>MQCMPRRDARLGACSHPTTSWVSLGVCFSALLGGYCMQGESAWSFDIRWAVCEDERRSFGDLVNGRANQTEGGLPIGPGLVFGCSSQGLGCFEFIDSGLLVEPACRSIRPEERNSGGYSQSHGESSVWKEHVGLWTGGSKGQYRSRPKPRLKSRIVSEPDGGPWRLGGSAGPGPESGRL</sequence>
<dbReference type="GeneID" id="20345373"/>
<gene>
    <name evidence="3" type="primary">20345373</name>
    <name evidence="2" type="ORF">GGTG_04915</name>
</gene>
<dbReference type="HOGENOM" id="CLU_1503535_0_0_1"/>
<dbReference type="EMBL" id="GL385396">
    <property type="protein sequence ID" value="EJT79832.1"/>
    <property type="molecule type" value="Genomic_DNA"/>
</dbReference>
<dbReference type="RefSeq" id="XP_009220977.1">
    <property type="nucleotide sequence ID" value="XM_009222713.1"/>
</dbReference>
<reference evidence="4" key="1">
    <citation type="submission" date="2010-07" db="EMBL/GenBank/DDBJ databases">
        <title>The genome sequence of Gaeumannomyces graminis var. tritici strain R3-111a-1.</title>
        <authorList>
            <consortium name="The Broad Institute Genome Sequencing Platform"/>
            <person name="Ma L.-J."/>
            <person name="Dead R."/>
            <person name="Young S."/>
            <person name="Zeng Q."/>
            <person name="Koehrsen M."/>
            <person name="Alvarado L."/>
            <person name="Berlin A."/>
            <person name="Chapman S.B."/>
            <person name="Chen Z."/>
            <person name="Freedman E."/>
            <person name="Gellesch M."/>
            <person name="Goldberg J."/>
            <person name="Griggs A."/>
            <person name="Gujja S."/>
            <person name="Heilman E.R."/>
            <person name="Heiman D."/>
            <person name="Hepburn T."/>
            <person name="Howarth C."/>
            <person name="Jen D."/>
            <person name="Larson L."/>
            <person name="Mehta T."/>
            <person name="Neiman D."/>
            <person name="Pearson M."/>
            <person name="Roberts A."/>
            <person name="Saif S."/>
            <person name="Shea T."/>
            <person name="Shenoy N."/>
            <person name="Sisk P."/>
            <person name="Stolte C."/>
            <person name="Sykes S."/>
            <person name="Walk T."/>
            <person name="White J."/>
            <person name="Yandava C."/>
            <person name="Haas B."/>
            <person name="Nusbaum C."/>
            <person name="Birren B."/>
        </authorList>
    </citation>
    <scope>NUCLEOTIDE SEQUENCE [LARGE SCALE GENOMIC DNA]</scope>
    <source>
        <strain evidence="4">R3-111a-1</strain>
    </source>
</reference>
<feature type="region of interest" description="Disordered" evidence="1">
    <location>
        <begin position="135"/>
        <end position="179"/>
    </location>
</feature>
<name>J3NUF9_GAET3</name>
<dbReference type="Proteomes" id="UP000006039">
    <property type="component" value="Unassembled WGS sequence"/>
</dbReference>
<reference evidence="3" key="4">
    <citation type="journal article" date="2015" name="G3 (Bethesda)">
        <title>Genome sequences of three phytopathogenic species of the Magnaporthaceae family of fungi.</title>
        <authorList>
            <person name="Okagaki L.H."/>
            <person name="Nunes C.C."/>
            <person name="Sailsbery J."/>
            <person name="Clay B."/>
            <person name="Brown D."/>
            <person name="John T."/>
            <person name="Oh Y."/>
            <person name="Young N."/>
            <person name="Fitzgerald M."/>
            <person name="Haas B.J."/>
            <person name="Zeng Q."/>
            <person name="Young S."/>
            <person name="Adiconis X."/>
            <person name="Fan L."/>
            <person name="Levin J.Z."/>
            <person name="Mitchell T.K."/>
            <person name="Okubara P.A."/>
            <person name="Farman M.L."/>
            <person name="Kohn L.M."/>
            <person name="Birren B."/>
            <person name="Ma L.-J."/>
            <person name="Dean R.A."/>
        </authorList>
    </citation>
    <scope>NUCLEOTIDE SEQUENCE</scope>
    <source>
        <strain evidence="3">R3-111a-1</strain>
    </source>
</reference>
<proteinExistence type="predicted"/>
<evidence type="ECO:0000313" key="4">
    <source>
        <dbReference type="Proteomes" id="UP000006039"/>
    </source>
</evidence>
<accession>J3NUF9</accession>
<organism evidence="2">
    <name type="scientific">Gaeumannomyces tritici (strain R3-111a-1)</name>
    <name type="common">Wheat and barley take-all root rot fungus</name>
    <name type="synonym">Gaeumannomyces graminis var. tritici</name>
    <dbReference type="NCBI Taxonomy" id="644352"/>
    <lineage>
        <taxon>Eukaryota</taxon>
        <taxon>Fungi</taxon>
        <taxon>Dikarya</taxon>
        <taxon>Ascomycota</taxon>
        <taxon>Pezizomycotina</taxon>
        <taxon>Sordariomycetes</taxon>
        <taxon>Sordariomycetidae</taxon>
        <taxon>Magnaporthales</taxon>
        <taxon>Magnaporthaceae</taxon>
        <taxon>Gaeumannomyces</taxon>
    </lineage>
</organism>
<dbReference type="VEuPathDB" id="FungiDB:GGTG_04915"/>
<evidence type="ECO:0000256" key="1">
    <source>
        <dbReference type="SAM" id="MobiDB-lite"/>
    </source>
</evidence>
<reference evidence="2" key="2">
    <citation type="submission" date="2010-07" db="EMBL/GenBank/DDBJ databases">
        <authorList>
            <consortium name="The Broad Institute Genome Sequencing Platform"/>
            <consortium name="Broad Institute Genome Sequencing Center for Infectious Disease"/>
            <person name="Ma L.-J."/>
            <person name="Dead R."/>
            <person name="Young S."/>
            <person name="Zeng Q."/>
            <person name="Koehrsen M."/>
            <person name="Alvarado L."/>
            <person name="Berlin A."/>
            <person name="Chapman S.B."/>
            <person name="Chen Z."/>
            <person name="Freedman E."/>
            <person name="Gellesch M."/>
            <person name="Goldberg J."/>
            <person name="Griggs A."/>
            <person name="Gujja S."/>
            <person name="Heilman E.R."/>
            <person name="Heiman D."/>
            <person name="Hepburn T."/>
            <person name="Howarth C."/>
            <person name="Jen D."/>
            <person name="Larson L."/>
            <person name="Mehta T."/>
            <person name="Neiman D."/>
            <person name="Pearson M."/>
            <person name="Roberts A."/>
            <person name="Saif S."/>
            <person name="Shea T."/>
            <person name="Shenoy N."/>
            <person name="Sisk P."/>
            <person name="Stolte C."/>
            <person name="Sykes S."/>
            <person name="Walk T."/>
            <person name="White J."/>
            <person name="Yandava C."/>
            <person name="Haas B."/>
            <person name="Nusbaum C."/>
            <person name="Birren B."/>
        </authorList>
    </citation>
    <scope>NUCLEOTIDE SEQUENCE</scope>
    <source>
        <strain evidence="2">R3-111a-1</strain>
    </source>
</reference>
<feature type="compositionally biased region" description="Basic residues" evidence="1">
    <location>
        <begin position="143"/>
        <end position="153"/>
    </location>
</feature>
<keyword evidence="4" id="KW-1185">Reference proteome</keyword>
<evidence type="ECO:0000313" key="2">
    <source>
        <dbReference type="EMBL" id="EJT79832.1"/>
    </source>
</evidence>
<reference evidence="2" key="3">
    <citation type="submission" date="2010-09" db="EMBL/GenBank/DDBJ databases">
        <title>Annotation of Gaeumannomyces graminis var. tritici R3-111a-1.</title>
        <authorList>
            <consortium name="The Broad Institute Genome Sequencing Platform"/>
            <person name="Ma L.-J."/>
            <person name="Dead R."/>
            <person name="Young S.K."/>
            <person name="Zeng Q."/>
            <person name="Gargeya S."/>
            <person name="Fitzgerald M."/>
            <person name="Haas B."/>
            <person name="Abouelleil A."/>
            <person name="Alvarado L."/>
            <person name="Arachchi H.M."/>
            <person name="Berlin A."/>
            <person name="Brown A."/>
            <person name="Chapman S.B."/>
            <person name="Chen Z."/>
            <person name="Dunbar C."/>
            <person name="Freedman E."/>
            <person name="Gearin G."/>
            <person name="Gellesch M."/>
            <person name="Goldberg J."/>
            <person name="Griggs A."/>
            <person name="Gujja S."/>
            <person name="Heiman D."/>
            <person name="Howarth C."/>
            <person name="Larson L."/>
            <person name="Lui A."/>
            <person name="MacDonald P.J.P."/>
            <person name="Mehta T."/>
            <person name="Montmayeur A."/>
            <person name="Murphy C."/>
            <person name="Neiman D."/>
            <person name="Pearson M."/>
            <person name="Priest M."/>
            <person name="Roberts A."/>
            <person name="Saif S."/>
            <person name="Shea T."/>
            <person name="Shenoy N."/>
            <person name="Sisk P."/>
            <person name="Stolte C."/>
            <person name="Sykes S."/>
            <person name="Yandava C."/>
            <person name="Wortman J."/>
            <person name="Nusbaum C."/>
            <person name="Birren B."/>
        </authorList>
    </citation>
    <scope>NUCLEOTIDE SEQUENCE</scope>
    <source>
        <strain evidence="2">R3-111a-1</strain>
    </source>
</reference>